<dbReference type="PANTHER" id="PTHR43281">
    <property type="entry name" value="FARNESYL DIPHOSPHATE SYNTHASE"/>
    <property type="match status" value="1"/>
</dbReference>
<comment type="similarity">
    <text evidence="2 7">Belongs to the FPP/GGPP synthase family.</text>
</comment>
<accession>A0A1T5DGP2</accession>
<sequence>MASPREPRPSAKPEAVTTRVEGGSAADASLVHAAQAEVTAGIDRLFDRLLAVPSDPRGPLYEAMRHAAIGGGKRLRPLLVRAAGDLYHVDQAPALRVGAAVEAMHVYSLIHDDLPCMDDDDMRRGKPTVHKAFGEATAILAGDSLHALAFEWLVDPATHADPFVRGELVRELARAAGPAGMAGGQMMDLAAETADFDLPTVTRLQQLKTGALIAFSVEAGAVLARIPAEGRTPLRGYARDIGLAFQIADDIMDVEGDEALAGKALHKDDAAGKATFVTLMGIERAREQAALLVDQAIAHLSGFGDEAALLRAIARYVVERDR</sequence>
<dbReference type="GO" id="GO:0005737">
    <property type="term" value="C:cytoplasm"/>
    <property type="evidence" value="ECO:0007669"/>
    <property type="project" value="UniProtKB-ARBA"/>
</dbReference>
<evidence type="ECO:0000256" key="6">
    <source>
        <dbReference type="ARBA" id="ARBA00023229"/>
    </source>
</evidence>
<organism evidence="9 10">
    <name type="scientific">Sphingopyxis flava</name>
    <dbReference type="NCBI Taxonomy" id="1507287"/>
    <lineage>
        <taxon>Bacteria</taxon>
        <taxon>Pseudomonadati</taxon>
        <taxon>Pseudomonadota</taxon>
        <taxon>Alphaproteobacteria</taxon>
        <taxon>Sphingomonadales</taxon>
        <taxon>Sphingomonadaceae</taxon>
        <taxon>Sphingopyxis</taxon>
    </lineage>
</organism>
<dbReference type="NCBIfam" id="NF045485">
    <property type="entry name" value="FPPsyn"/>
    <property type="match status" value="1"/>
</dbReference>
<feature type="region of interest" description="Disordered" evidence="8">
    <location>
        <begin position="1"/>
        <end position="20"/>
    </location>
</feature>
<evidence type="ECO:0000256" key="5">
    <source>
        <dbReference type="ARBA" id="ARBA00022842"/>
    </source>
</evidence>
<feature type="compositionally biased region" description="Basic and acidic residues" evidence="8">
    <location>
        <begin position="1"/>
        <end position="11"/>
    </location>
</feature>
<dbReference type="PROSITE" id="PS00723">
    <property type="entry name" value="POLYPRENYL_SYNTHASE_1"/>
    <property type="match status" value="1"/>
</dbReference>
<protein>
    <submittedName>
        <fullName evidence="9">Farnesyl-diphosphate synthase</fullName>
    </submittedName>
</protein>
<evidence type="ECO:0000256" key="2">
    <source>
        <dbReference type="ARBA" id="ARBA00006706"/>
    </source>
</evidence>
<keyword evidence="10" id="KW-1185">Reference proteome</keyword>
<name>A0A1T5DGP2_9SPHN</name>
<dbReference type="Pfam" id="PF00348">
    <property type="entry name" value="polyprenyl_synt"/>
    <property type="match status" value="1"/>
</dbReference>
<evidence type="ECO:0000256" key="1">
    <source>
        <dbReference type="ARBA" id="ARBA00001946"/>
    </source>
</evidence>
<evidence type="ECO:0000256" key="3">
    <source>
        <dbReference type="ARBA" id="ARBA00022679"/>
    </source>
</evidence>
<dbReference type="GO" id="GO:0004659">
    <property type="term" value="F:prenyltransferase activity"/>
    <property type="evidence" value="ECO:0007669"/>
    <property type="project" value="InterPro"/>
</dbReference>
<dbReference type="InterPro" id="IPR033749">
    <property type="entry name" value="Polyprenyl_synt_CS"/>
</dbReference>
<dbReference type="Gene3D" id="1.10.600.10">
    <property type="entry name" value="Farnesyl Diphosphate Synthase"/>
    <property type="match status" value="1"/>
</dbReference>
<dbReference type="InterPro" id="IPR008949">
    <property type="entry name" value="Isoprenoid_synthase_dom_sf"/>
</dbReference>
<dbReference type="SFLD" id="SFLDS00005">
    <property type="entry name" value="Isoprenoid_Synthase_Type_I"/>
    <property type="match status" value="1"/>
</dbReference>
<comment type="cofactor">
    <cofactor evidence="1">
        <name>Mg(2+)</name>
        <dbReference type="ChEBI" id="CHEBI:18420"/>
    </cofactor>
</comment>
<dbReference type="Proteomes" id="UP000190044">
    <property type="component" value="Unassembled WGS sequence"/>
</dbReference>
<gene>
    <name evidence="9" type="ORF">SAMN06295937_101466</name>
</gene>
<dbReference type="AlphaFoldDB" id="A0A1T5DGP2"/>
<dbReference type="GO" id="GO:0016114">
    <property type="term" value="P:terpenoid biosynthetic process"/>
    <property type="evidence" value="ECO:0007669"/>
    <property type="project" value="UniProtKB-ARBA"/>
</dbReference>
<dbReference type="SFLD" id="SFLDG01017">
    <property type="entry name" value="Polyprenyl_Transferase_Like"/>
    <property type="match status" value="1"/>
</dbReference>
<dbReference type="SUPFAM" id="SSF48576">
    <property type="entry name" value="Terpenoid synthases"/>
    <property type="match status" value="1"/>
</dbReference>
<dbReference type="CDD" id="cd00685">
    <property type="entry name" value="Trans_IPPS_HT"/>
    <property type="match status" value="1"/>
</dbReference>
<dbReference type="InterPro" id="IPR000092">
    <property type="entry name" value="Polyprenyl_synt"/>
</dbReference>
<evidence type="ECO:0000313" key="9">
    <source>
        <dbReference type="EMBL" id="SKB70650.1"/>
    </source>
</evidence>
<evidence type="ECO:0000256" key="7">
    <source>
        <dbReference type="RuleBase" id="RU004466"/>
    </source>
</evidence>
<keyword evidence="5" id="KW-0460">Magnesium</keyword>
<evidence type="ECO:0000256" key="4">
    <source>
        <dbReference type="ARBA" id="ARBA00022723"/>
    </source>
</evidence>
<keyword evidence="3 7" id="KW-0808">Transferase</keyword>
<evidence type="ECO:0000313" key="10">
    <source>
        <dbReference type="Proteomes" id="UP000190044"/>
    </source>
</evidence>
<dbReference type="PANTHER" id="PTHR43281:SF1">
    <property type="entry name" value="FARNESYL DIPHOSPHATE SYNTHASE"/>
    <property type="match status" value="1"/>
</dbReference>
<dbReference type="EMBL" id="FUYP01000014">
    <property type="protein sequence ID" value="SKB70650.1"/>
    <property type="molecule type" value="Genomic_DNA"/>
</dbReference>
<proteinExistence type="inferred from homology"/>
<dbReference type="OrthoDB" id="9805316at2"/>
<dbReference type="FunFam" id="1.10.600.10:FF:000001">
    <property type="entry name" value="Geranylgeranyl diphosphate synthase"/>
    <property type="match status" value="1"/>
</dbReference>
<keyword evidence="6" id="KW-0414">Isoprene biosynthesis</keyword>
<dbReference type="InterPro" id="IPR053378">
    <property type="entry name" value="Prenyl_diphosphate_synthase"/>
</dbReference>
<dbReference type="GO" id="GO:0046872">
    <property type="term" value="F:metal ion binding"/>
    <property type="evidence" value="ECO:0007669"/>
    <property type="project" value="UniProtKB-KW"/>
</dbReference>
<dbReference type="PROSITE" id="PS00444">
    <property type="entry name" value="POLYPRENYL_SYNTHASE_2"/>
    <property type="match status" value="1"/>
</dbReference>
<reference evidence="10" key="1">
    <citation type="submission" date="2017-02" db="EMBL/GenBank/DDBJ databases">
        <authorList>
            <person name="Varghese N."/>
            <person name="Submissions S."/>
        </authorList>
    </citation>
    <scope>NUCLEOTIDE SEQUENCE [LARGE SCALE GENOMIC DNA]</scope>
    <source>
        <strain evidence="10">R11H</strain>
    </source>
</reference>
<keyword evidence="4" id="KW-0479">Metal-binding</keyword>
<evidence type="ECO:0000256" key="8">
    <source>
        <dbReference type="SAM" id="MobiDB-lite"/>
    </source>
</evidence>